<evidence type="ECO:0000313" key="1">
    <source>
        <dbReference type="EMBL" id="GBL72018.1"/>
    </source>
</evidence>
<keyword evidence="2" id="KW-1185">Reference proteome</keyword>
<dbReference type="Proteomes" id="UP000499080">
    <property type="component" value="Unassembled WGS sequence"/>
</dbReference>
<protein>
    <submittedName>
        <fullName evidence="1">Uncharacterized protein</fullName>
    </submittedName>
</protein>
<reference evidence="1 2" key="1">
    <citation type="journal article" date="2019" name="Sci. Rep.">
        <title>Orb-weaving spider Araneus ventricosus genome elucidates the spidroin gene catalogue.</title>
        <authorList>
            <person name="Kono N."/>
            <person name="Nakamura H."/>
            <person name="Ohtoshi R."/>
            <person name="Moran D.A.P."/>
            <person name="Shinohara A."/>
            <person name="Yoshida Y."/>
            <person name="Fujiwara M."/>
            <person name="Mori M."/>
            <person name="Tomita M."/>
            <person name="Arakawa K."/>
        </authorList>
    </citation>
    <scope>NUCLEOTIDE SEQUENCE [LARGE SCALE GENOMIC DNA]</scope>
</reference>
<proteinExistence type="predicted"/>
<gene>
    <name evidence="1" type="ORF">AVEN_115049_1</name>
</gene>
<dbReference type="AlphaFoldDB" id="A0A4Y1ZX28"/>
<organism evidence="1 2">
    <name type="scientific">Araneus ventricosus</name>
    <name type="common">Orbweaver spider</name>
    <name type="synonym">Epeira ventricosa</name>
    <dbReference type="NCBI Taxonomy" id="182803"/>
    <lineage>
        <taxon>Eukaryota</taxon>
        <taxon>Metazoa</taxon>
        <taxon>Ecdysozoa</taxon>
        <taxon>Arthropoda</taxon>
        <taxon>Chelicerata</taxon>
        <taxon>Arachnida</taxon>
        <taxon>Araneae</taxon>
        <taxon>Araneomorphae</taxon>
        <taxon>Entelegynae</taxon>
        <taxon>Araneoidea</taxon>
        <taxon>Araneidae</taxon>
        <taxon>Araneus</taxon>
    </lineage>
</organism>
<comment type="caution">
    <text evidence="1">The sequence shown here is derived from an EMBL/GenBank/DDBJ whole genome shotgun (WGS) entry which is preliminary data.</text>
</comment>
<sequence length="144" mass="16418">MRNHLAHRFSKAIPIPGTQKLHAFIPSCCGDKISKTFSFATTSTSYQVISKGEMLNFRDMNGYVISMYNEKWWLSYVLGENEVKMTFLHPPGPSPSFSYPLTPDVLWIPSSDIIYEMNPITPTGRVNILPVEEKKKIAEIMNLF</sequence>
<accession>A0A4Y1ZX28</accession>
<dbReference type="OrthoDB" id="7700504at2759"/>
<name>A0A4Y1ZX28_ARAVE</name>
<dbReference type="EMBL" id="BGPR01000001">
    <property type="protein sequence ID" value="GBL72018.1"/>
    <property type="molecule type" value="Genomic_DNA"/>
</dbReference>
<evidence type="ECO:0000313" key="2">
    <source>
        <dbReference type="Proteomes" id="UP000499080"/>
    </source>
</evidence>